<feature type="region of interest" description="Disordered" evidence="1">
    <location>
        <begin position="637"/>
        <end position="680"/>
    </location>
</feature>
<dbReference type="GO" id="GO:0000070">
    <property type="term" value="P:mitotic sister chromatid segregation"/>
    <property type="evidence" value="ECO:0007669"/>
    <property type="project" value="TreeGrafter"/>
</dbReference>
<reference evidence="2" key="1">
    <citation type="submission" date="2021-01" db="EMBL/GenBank/DDBJ databases">
        <authorList>
            <person name="Corre E."/>
            <person name="Pelletier E."/>
            <person name="Niang G."/>
            <person name="Scheremetjew M."/>
            <person name="Finn R."/>
            <person name="Kale V."/>
            <person name="Holt S."/>
            <person name="Cochrane G."/>
            <person name="Meng A."/>
            <person name="Brown T."/>
            <person name="Cohen L."/>
        </authorList>
    </citation>
    <scope>NUCLEOTIDE SEQUENCE</scope>
    <source>
        <strain evidence="2">SM1012Den-03</strain>
    </source>
</reference>
<feature type="compositionally biased region" description="Acidic residues" evidence="1">
    <location>
        <begin position="642"/>
        <end position="654"/>
    </location>
</feature>
<accession>A0A7S2M693</accession>
<dbReference type="PANTHER" id="PTHR16199:SF4">
    <property type="entry name" value="CONDENSIN-2 COMPLEX SUBUNIT G2"/>
    <property type="match status" value="1"/>
</dbReference>
<gene>
    <name evidence="2" type="ORF">SMAR0320_LOCUS20714</name>
</gene>
<dbReference type="PANTHER" id="PTHR16199">
    <property type="entry name" value="CONDENSIN-2 COMPLEX SUBUNIT G2"/>
    <property type="match status" value="1"/>
</dbReference>
<dbReference type="GO" id="GO:0000796">
    <property type="term" value="C:condensin complex"/>
    <property type="evidence" value="ECO:0007669"/>
    <property type="project" value="TreeGrafter"/>
</dbReference>
<dbReference type="EMBL" id="HBGZ01029153">
    <property type="protein sequence ID" value="CAD9626296.1"/>
    <property type="molecule type" value="Transcribed_RNA"/>
</dbReference>
<name>A0A7S2M693_9STRA</name>
<sequence>MSDIINRTLRLLTDNPDAAVTFYRNAGTQLGVNSISKLIAALMRCLCMLIVQDKKMNCEDVSNLSIVMADDEIDSAKVPPNTALMATIAESISILWGSIEADLKHEQNESAADILMEVFSGNVLTEVYSHFESKTVDCLEDAKMAECSRACVAILNCAGKMKETEIEGLRSHVIGELAKATDMPPEKRTRVNFSPNMALLCEWGMTEDVAQCLSNSVLNYFSPDNLDGKPKTSKKRKQRGKKAAAKYELPQLDIETSLGILGNILKGSYPASLSARDSIIKSEAAFTAISTALQSARTAAETIIKSQLADESEVSIAKIRHIGNAIECYGRLLIHREAMKGEVPMRLSQEAKELLSWVTDNIIPSMMKSVETEEENSLSKLDISAISGIGSPMACDDPPRRKSNRRSARESDVSFLSSDQATLNTLQEPSKHISSISAVSIASASSVLSTFAEWLSICGAESFLLIHISKWCEVLGATDNIKTRESLLGSLFHVALRSLKDDRDVTVFKELLLHLKDVDPSTKEKEIIIESLSIITSLRDEQIATQALATIIYVTRSIIVQAVVNGNAAFLDMVGPGMKEVLLGILNNKRSSLLLAKCLLNEPKVSSIRESLVKEIRANSPMSDALEAIVRELSGENVVTDGETEEETGAEEEPSIILERSEAAETSELLSQPEAVALES</sequence>
<organism evidence="2">
    <name type="scientific">Skeletonema marinoi</name>
    <dbReference type="NCBI Taxonomy" id="267567"/>
    <lineage>
        <taxon>Eukaryota</taxon>
        <taxon>Sar</taxon>
        <taxon>Stramenopiles</taxon>
        <taxon>Ochrophyta</taxon>
        <taxon>Bacillariophyta</taxon>
        <taxon>Coscinodiscophyceae</taxon>
        <taxon>Thalassiosirophycidae</taxon>
        <taxon>Thalassiosirales</taxon>
        <taxon>Skeletonemataceae</taxon>
        <taxon>Skeletonema</taxon>
        <taxon>Skeletonema marinoi-dohrnii complex</taxon>
    </lineage>
</organism>
<feature type="region of interest" description="Disordered" evidence="1">
    <location>
        <begin position="390"/>
        <end position="416"/>
    </location>
</feature>
<proteinExistence type="predicted"/>
<evidence type="ECO:0000256" key="1">
    <source>
        <dbReference type="SAM" id="MobiDB-lite"/>
    </source>
</evidence>
<dbReference type="GO" id="GO:0005634">
    <property type="term" value="C:nucleus"/>
    <property type="evidence" value="ECO:0007669"/>
    <property type="project" value="TreeGrafter"/>
</dbReference>
<evidence type="ECO:0000313" key="2">
    <source>
        <dbReference type="EMBL" id="CAD9626296.1"/>
    </source>
</evidence>
<protein>
    <submittedName>
        <fullName evidence="2">Uncharacterized protein</fullName>
    </submittedName>
</protein>
<dbReference type="AlphaFoldDB" id="A0A7S2M693"/>